<feature type="region of interest" description="Disordered" evidence="1">
    <location>
        <begin position="420"/>
        <end position="492"/>
    </location>
</feature>
<feature type="compositionally biased region" description="Basic and acidic residues" evidence="1">
    <location>
        <begin position="310"/>
        <end position="326"/>
    </location>
</feature>
<evidence type="ECO:0000256" key="1">
    <source>
        <dbReference type="SAM" id="MobiDB-lite"/>
    </source>
</evidence>
<evidence type="ECO:0000313" key="4">
    <source>
        <dbReference type="Proteomes" id="UP001215598"/>
    </source>
</evidence>
<name>A0AAD7INT4_9AGAR</name>
<dbReference type="InterPro" id="IPR000719">
    <property type="entry name" value="Prot_kinase_dom"/>
</dbReference>
<dbReference type="PROSITE" id="PS50011">
    <property type="entry name" value="PROTEIN_KINASE_DOM"/>
    <property type="match status" value="1"/>
</dbReference>
<dbReference type="GO" id="GO:0004672">
    <property type="term" value="F:protein kinase activity"/>
    <property type="evidence" value="ECO:0007669"/>
    <property type="project" value="InterPro"/>
</dbReference>
<dbReference type="EMBL" id="JARKIB010000077">
    <property type="protein sequence ID" value="KAJ7747315.1"/>
    <property type="molecule type" value="Genomic_DNA"/>
</dbReference>
<dbReference type="SUPFAM" id="SSF56112">
    <property type="entry name" value="Protein kinase-like (PK-like)"/>
    <property type="match status" value="1"/>
</dbReference>
<evidence type="ECO:0000313" key="3">
    <source>
        <dbReference type="EMBL" id="KAJ7747315.1"/>
    </source>
</evidence>
<comment type="caution">
    <text evidence="3">The sequence shown here is derived from an EMBL/GenBank/DDBJ whole genome shotgun (WGS) entry which is preliminary data.</text>
</comment>
<keyword evidence="4" id="KW-1185">Reference proteome</keyword>
<gene>
    <name evidence="3" type="ORF">B0H16DRAFT_1462132</name>
</gene>
<evidence type="ECO:0000259" key="2">
    <source>
        <dbReference type="PROSITE" id="PS50011"/>
    </source>
</evidence>
<dbReference type="Proteomes" id="UP001215598">
    <property type="component" value="Unassembled WGS sequence"/>
</dbReference>
<feature type="compositionally biased region" description="Basic and acidic residues" evidence="1">
    <location>
        <begin position="473"/>
        <end position="490"/>
    </location>
</feature>
<feature type="region of interest" description="Disordered" evidence="1">
    <location>
        <begin position="241"/>
        <end position="333"/>
    </location>
</feature>
<reference evidence="3" key="1">
    <citation type="submission" date="2023-03" db="EMBL/GenBank/DDBJ databases">
        <title>Massive genome expansion in bonnet fungi (Mycena s.s.) driven by repeated elements and novel gene families across ecological guilds.</title>
        <authorList>
            <consortium name="Lawrence Berkeley National Laboratory"/>
            <person name="Harder C.B."/>
            <person name="Miyauchi S."/>
            <person name="Viragh M."/>
            <person name="Kuo A."/>
            <person name="Thoen E."/>
            <person name="Andreopoulos B."/>
            <person name="Lu D."/>
            <person name="Skrede I."/>
            <person name="Drula E."/>
            <person name="Henrissat B."/>
            <person name="Morin E."/>
            <person name="Kohler A."/>
            <person name="Barry K."/>
            <person name="LaButti K."/>
            <person name="Morin E."/>
            <person name="Salamov A."/>
            <person name="Lipzen A."/>
            <person name="Mereny Z."/>
            <person name="Hegedus B."/>
            <person name="Baldrian P."/>
            <person name="Stursova M."/>
            <person name="Weitz H."/>
            <person name="Taylor A."/>
            <person name="Grigoriev I.V."/>
            <person name="Nagy L.G."/>
            <person name="Martin F."/>
            <person name="Kauserud H."/>
        </authorList>
    </citation>
    <scope>NUCLEOTIDE SEQUENCE</scope>
    <source>
        <strain evidence="3">CBHHK182m</strain>
    </source>
</reference>
<accession>A0AAD7INT4</accession>
<dbReference type="Gene3D" id="1.10.510.10">
    <property type="entry name" value="Transferase(Phosphotransferase) domain 1"/>
    <property type="match status" value="1"/>
</dbReference>
<feature type="domain" description="Protein kinase" evidence="2">
    <location>
        <begin position="509"/>
        <end position="712"/>
    </location>
</feature>
<dbReference type="AlphaFoldDB" id="A0AAD7INT4"/>
<proteinExistence type="predicted"/>
<dbReference type="GO" id="GO:0005524">
    <property type="term" value="F:ATP binding"/>
    <property type="evidence" value="ECO:0007669"/>
    <property type="project" value="InterPro"/>
</dbReference>
<organism evidence="3 4">
    <name type="scientific">Mycena metata</name>
    <dbReference type="NCBI Taxonomy" id="1033252"/>
    <lineage>
        <taxon>Eukaryota</taxon>
        <taxon>Fungi</taxon>
        <taxon>Dikarya</taxon>
        <taxon>Basidiomycota</taxon>
        <taxon>Agaricomycotina</taxon>
        <taxon>Agaricomycetes</taxon>
        <taxon>Agaricomycetidae</taxon>
        <taxon>Agaricales</taxon>
        <taxon>Marasmiineae</taxon>
        <taxon>Mycenaceae</taxon>
        <taxon>Mycena</taxon>
    </lineage>
</organism>
<dbReference type="InterPro" id="IPR011009">
    <property type="entry name" value="Kinase-like_dom_sf"/>
</dbReference>
<sequence>MSASASQNEGDTSLRQDVQELQDRLDRWIPHELKHVGTSTSTTSRSPSYFELHLSATHQLKRIVVTTKILEQIMAPFDRCREQLVSSIDQDAYKKLLEFTLRSLDRLRKKSLVATETGVETYFIGVGDALSGLASDMLFLMIPDVEPSELQWQADLFNIARAEARDISTSIVCPQNDASDIPDVARTYIRNVLEGAATLKLMSEQTKSLPVANQLLRAQIPIIVSKPFEWTTCNGPTVSPHELLSPPVTPDSMLWNLPSDIQPSSPKPDPTAAPSSRRTRRNLSKPSYDDPSEEEDAQSSSQPPTKRRRLDSVDRNYKAKEEKDGPNNKAPPEYTVAHDWLQQAYSQACNNDETFVKYQGGNWEMTGFRHRASQTLYLSPIIAPREPGSPYNSGGYTKLLLATYLAAFFDYADRKGFIVPGNSKSRLDGGGGDSDNDGDATQDRLTLSTLPPHHFHSQAVHDSNDSATMSAKSRKESPALRPSPSDKENMTDSVTGVKSMQVNEWGSPATMQFRLQFGVYDSVTADTFVSIGSPTTDMAHCLHLTITQEVQPYVAYRGHAYVHHPASVSPPSPHPLSVFAKLAFGPEAQARLRNIGPLDGLPQIIGLFGESSHPGAPLILVMSYEGGSLAERVRRNPHFKISLEARDAYLDILKQIHRSGHLHGDCELRNLLIDDDGHVAIVDLGLAKESDGRLSEEMELGAADDRLQELLE</sequence>
<protein>
    <recommendedName>
        <fullName evidence="2">Protein kinase domain-containing protein</fullName>
    </recommendedName>
</protein>